<name>A0A4Y2LP49_ARAVE</name>
<feature type="region of interest" description="Disordered" evidence="1">
    <location>
        <begin position="13"/>
        <end position="32"/>
    </location>
</feature>
<reference evidence="2 3" key="1">
    <citation type="journal article" date="2019" name="Sci. Rep.">
        <title>Orb-weaving spider Araneus ventricosus genome elucidates the spidroin gene catalogue.</title>
        <authorList>
            <person name="Kono N."/>
            <person name="Nakamura H."/>
            <person name="Ohtoshi R."/>
            <person name="Moran D.A.P."/>
            <person name="Shinohara A."/>
            <person name="Yoshida Y."/>
            <person name="Fujiwara M."/>
            <person name="Mori M."/>
            <person name="Tomita M."/>
            <person name="Arakawa K."/>
        </authorList>
    </citation>
    <scope>NUCLEOTIDE SEQUENCE [LARGE SCALE GENOMIC DNA]</scope>
</reference>
<organism evidence="2 3">
    <name type="scientific">Araneus ventricosus</name>
    <name type="common">Orbweaver spider</name>
    <name type="synonym">Epeira ventricosa</name>
    <dbReference type="NCBI Taxonomy" id="182803"/>
    <lineage>
        <taxon>Eukaryota</taxon>
        <taxon>Metazoa</taxon>
        <taxon>Ecdysozoa</taxon>
        <taxon>Arthropoda</taxon>
        <taxon>Chelicerata</taxon>
        <taxon>Arachnida</taxon>
        <taxon>Araneae</taxon>
        <taxon>Araneomorphae</taxon>
        <taxon>Entelegynae</taxon>
        <taxon>Araneoidea</taxon>
        <taxon>Araneidae</taxon>
        <taxon>Araneus</taxon>
    </lineage>
</organism>
<proteinExistence type="predicted"/>
<evidence type="ECO:0000313" key="3">
    <source>
        <dbReference type="Proteomes" id="UP000499080"/>
    </source>
</evidence>
<sequence>LIGGRREWKLLPLEGVPESTADGPKPPFADNNAPSFPLVLGGTRTLASHWGGFPTCGGKSYFWMDTSSAILDHRTCRTR</sequence>
<comment type="caution">
    <text evidence="2">The sequence shown here is derived from an EMBL/GenBank/DDBJ whole genome shotgun (WGS) entry which is preliminary data.</text>
</comment>
<dbReference type="AlphaFoldDB" id="A0A4Y2LP49"/>
<evidence type="ECO:0000256" key="1">
    <source>
        <dbReference type="SAM" id="MobiDB-lite"/>
    </source>
</evidence>
<feature type="non-terminal residue" evidence="2">
    <location>
        <position position="1"/>
    </location>
</feature>
<gene>
    <name evidence="2" type="ORF">AVEN_212584-2_1</name>
</gene>
<dbReference type="EMBL" id="BGPR01006120">
    <property type="protein sequence ID" value="GBN16229.1"/>
    <property type="molecule type" value="Genomic_DNA"/>
</dbReference>
<keyword evidence="3" id="KW-1185">Reference proteome</keyword>
<evidence type="ECO:0000313" key="2">
    <source>
        <dbReference type="EMBL" id="GBN16229.1"/>
    </source>
</evidence>
<dbReference type="Proteomes" id="UP000499080">
    <property type="component" value="Unassembled WGS sequence"/>
</dbReference>
<accession>A0A4Y2LP49</accession>
<protein>
    <submittedName>
        <fullName evidence="2">Uncharacterized protein</fullName>
    </submittedName>
</protein>